<dbReference type="InterPro" id="IPR051159">
    <property type="entry name" value="Hexapeptide_acetyltransf"/>
</dbReference>
<reference evidence="5" key="1">
    <citation type="journal article" date="2019" name="Int. J. Syst. Evol. Microbiol.">
        <title>The Global Catalogue of Microorganisms (GCM) 10K type strain sequencing project: providing services to taxonomists for standard genome sequencing and annotation.</title>
        <authorList>
            <consortium name="The Broad Institute Genomics Platform"/>
            <consortium name="The Broad Institute Genome Sequencing Center for Infectious Disease"/>
            <person name="Wu L."/>
            <person name="Ma J."/>
        </authorList>
    </citation>
    <scope>NUCLEOTIDE SEQUENCE [LARGE SCALE GENOMIC DNA]</scope>
    <source>
        <strain evidence="5">CCM 7941</strain>
    </source>
</reference>
<dbReference type="SUPFAM" id="SSF51161">
    <property type="entry name" value="Trimeric LpxA-like enzymes"/>
    <property type="match status" value="1"/>
</dbReference>
<dbReference type="NCBIfam" id="NF007797">
    <property type="entry name" value="PRK10502.1"/>
    <property type="match status" value="1"/>
</dbReference>
<dbReference type="Gene3D" id="2.160.10.10">
    <property type="entry name" value="Hexapeptide repeat proteins"/>
    <property type="match status" value="1"/>
</dbReference>
<comment type="caution">
    <text evidence="4">The sequence shown here is derived from an EMBL/GenBank/DDBJ whole genome shotgun (WGS) entry which is preliminary data.</text>
</comment>
<dbReference type="RefSeq" id="WP_376831564.1">
    <property type="nucleotide sequence ID" value="NZ_JBHLWR010000006.1"/>
</dbReference>
<protein>
    <submittedName>
        <fullName evidence="4">WcaF family extracellular polysaccharide biosynthesis acetyltransferase</fullName>
    </submittedName>
</protein>
<dbReference type="PANTHER" id="PTHR23416:SF23">
    <property type="entry name" value="ACETYLTRANSFERASE C18B11.09C-RELATED"/>
    <property type="match status" value="1"/>
</dbReference>
<comment type="similarity">
    <text evidence="1">Belongs to the transferase hexapeptide repeat family.</text>
</comment>
<keyword evidence="5" id="KW-1185">Reference proteome</keyword>
<gene>
    <name evidence="4" type="ORF">ACFOEX_04320</name>
</gene>
<dbReference type="PANTHER" id="PTHR23416">
    <property type="entry name" value="SIALIC ACID SYNTHASE-RELATED"/>
    <property type="match status" value="1"/>
</dbReference>
<dbReference type="EMBL" id="JBHRUV010000017">
    <property type="protein sequence ID" value="MFC3265591.1"/>
    <property type="molecule type" value="Genomic_DNA"/>
</dbReference>
<keyword evidence="2" id="KW-0808">Transferase</keyword>
<evidence type="ECO:0000256" key="2">
    <source>
        <dbReference type="ARBA" id="ARBA00022679"/>
    </source>
</evidence>
<evidence type="ECO:0000256" key="3">
    <source>
        <dbReference type="SAM" id="MobiDB-lite"/>
    </source>
</evidence>
<name>A0ABV7LDZ6_9HYPH</name>
<proteinExistence type="inferred from homology"/>
<dbReference type="Proteomes" id="UP001595536">
    <property type="component" value="Unassembled WGS sequence"/>
</dbReference>
<feature type="region of interest" description="Disordered" evidence="3">
    <location>
        <begin position="185"/>
        <end position="213"/>
    </location>
</feature>
<organism evidence="4 5">
    <name type="scientific">Camelimonas abortus</name>
    <dbReference type="NCBI Taxonomy" id="1017184"/>
    <lineage>
        <taxon>Bacteria</taxon>
        <taxon>Pseudomonadati</taxon>
        <taxon>Pseudomonadota</taxon>
        <taxon>Alphaproteobacteria</taxon>
        <taxon>Hyphomicrobiales</taxon>
        <taxon>Chelatococcaceae</taxon>
        <taxon>Camelimonas</taxon>
    </lineage>
</organism>
<sequence>MDQPATVAPAAGDHMTRQDLRLFRTPAGFRGRSLAAVACWRLAQGSLFAWSPPPLHGWRRALLRLFGARIGRGVRILPSARVAYPWKLEIGDHAWVGADAVIYNLAPVRIGAHAVISQRSCLCAAGHALDRQDFAYVTAPIHVGPQAWICMDVWVAPGVSIGAGAVVGARASVFHDIPPGVVATGAPARPRRLRPPPRTGAAGDAGPHGRGRP</sequence>
<dbReference type="InterPro" id="IPR011004">
    <property type="entry name" value="Trimer_LpxA-like_sf"/>
</dbReference>
<accession>A0ABV7LDZ6</accession>
<evidence type="ECO:0000313" key="5">
    <source>
        <dbReference type="Proteomes" id="UP001595536"/>
    </source>
</evidence>
<evidence type="ECO:0000256" key="1">
    <source>
        <dbReference type="ARBA" id="ARBA00007274"/>
    </source>
</evidence>
<evidence type="ECO:0000313" key="4">
    <source>
        <dbReference type="EMBL" id="MFC3265591.1"/>
    </source>
</evidence>